<dbReference type="Pfam" id="PF22936">
    <property type="entry name" value="Pol_BBD"/>
    <property type="match status" value="1"/>
</dbReference>
<evidence type="ECO:0000259" key="4">
    <source>
        <dbReference type="PROSITE" id="PS50158"/>
    </source>
</evidence>
<feature type="transmembrane region" description="Helical" evidence="3">
    <location>
        <begin position="119"/>
        <end position="140"/>
    </location>
</feature>
<dbReference type="PANTHER" id="PTHR47481">
    <property type="match status" value="1"/>
</dbReference>
<evidence type="ECO:0000256" key="1">
    <source>
        <dbReference type="PROSITE-ProRule" id="PRU00047"/>
    </source>
</evidence>
<dbReference type="InterPro" id="IPR054722">
    <property type="entry name" value="PolX-like_BBD"/>
</dbReference>
<reference evidence="6" key="1">
    <citation type="submission" date="2011-05" db="EMBL/GenBank/DDBJ databases">
        <authorList>
            <person name="Richards S.R."/>
            <person name="Qu J."/>
            <person name="Jiang H."/>
            <person name="Jhangiani S.N."/>
            <person name="Agravi P."/>
            <person name="Goodspeed R."/>
            <person name="Gross S."/>
            <person name="Mandapat C."/>
            <person name="Jackson L."/>
            <person name="Mathew T."/>
            <person name="Pu L."/>
            <person name="Thornton R."/>
            <person name="Saada N."/>
            <person name="Wilczek-Boney K.B."/>
            <person name="Lee S."/>
            <person name="Kovar C."/>
            <person name="Wu Y."/>
            <person name="Scherer S.E."/>
            <person name="Worley K.C."/>
            <person name="Muzny D.M."/>
            <person name="Gibbs R."/>
        </authorList>
    </citation>
    <scope>NUCLEOTIDE SEQUENCE</scope>
    <source>
        <strain evidence="6">Brora</strain>
    </source>
</reference>
<dbReference type="InterPro" id="IPR036875">
    <property type="entry name" value="Znf_CCHC_sf"/>
</dbReference>
<evidence type="ECO:0000256" key="3">
    <source>
        <dbReference type="SAM" id="Phobius"/>
    </source>
</evidence>
<dbReference type="HOGENOM" id="CLU_371875_0_0_1"/>
<sequence>MSFGHLMPKKPAFRIYPYGLQILDYDSGNDHIRTNENRLDEDAVAEWSEAEVFIAITGSSRAEKANWSDIGISMFKRLFEDFAASYCCLLVRCQLPLFYSGSHTGFSSTKKHGYGFQQVSHFNLMLLCGFLVLLDVLALISRAELFEEFSRPTCEFARPICVSYRSAVSGLSLSPAHGDKQSDAVFKRIQRFIVRIIDWSSFSSDLFGRLRKNSIFGATSRTSSAIDDKNSRTIKPGSHHRSLHLEADTPLVDICSIFVCFVSYRSFFHLRDYLTLRGFLHIPEDLFRIGSDLILEENFWICAWFLILAQRIRSTLLCPATADVVTKFDTDQSKAGGIIFLGIEDKLKCLLDGLTGPVERWEKLGKTFEPKSKTRISRLLGEFHLAQMGENESIILFLNCITQLARDLELAGKKISDADIAYRMTCTLPPQYHNVVSIMYRWEDTEFIPSKVEAMLIEEFENLKARSAHPNNSGVKTGNNGDNALSTDKRKSDRGKSNMGIICYNCGIKGHYSKDCRKKSKKEVTCSICKVLGHYSASCRKGKPNTSGGGGSVSYSVPFDTEALIIDVMSVPSTTNEWIWDTGSETHLCHDKNLFSQLSMGKPYQMNAYSGTFNVEGVGTVEFTHLVNNAQQKIILNNVGYAPTGKRNLISGSRAMEAGCSWSGKKDEILVRNKHEKPILKFTRSKGLFKLVATKCSSNSDILGPKAINGFSQNKVNITEGKPSGDFELWHRRLMHINVDSMVNWGKN</sequence>
<dbReference type="STRING" id="126957.T1ITT8"/>
<dbReference type="GO" id="GO:0008270">
    <property type="term" value="F:zinc ion binding"/>
    <property type="evidence" value="ECO:0007669"/>
    <property type="project" value="UniProtKB-KW"/>
</dbReference>
<keyword evidence="1" id="KW-0863">Zinc-finger</keyword>
<evidence type="ECO:0000313" key="6">
    <source>
        <dbReference type="Proteomes" id="UP000014500"/>
    </source>
</evidence>
<proteinExistence type="predicted"/>
<dbReference type="eggNOG" id="KOG0017">
    <property type="taxonomic scope" value="Eukaryota"/>
</dbReference>
<dbReference type="SUPFAM" id="SSF57756">
    <property type="entry name" value="Retrovirus zinc finger-like domains"/>
    <property type="match status" value="1"/>
</dbReference>
<organism evidence="5 6">
    <name type="scientific">Strigamia maritima</name>
    <name type="common">European centipede</name>
    <name type="synonym">Geophilus maritimus</name>
    <dbReference type="NCBI Taxonomy" id="126957"/>
    <lineage>
        <taxon>Eukaryota</taxon>
        <taxon>Metazoa</taxon>
        <taxon>Ecdysozoa</taxon>
        <taxon>Arthropoda</taxon>
        <taxon>Myriapoda</taxon>
        <taxon>Chilopoda</taxon>
        <taxon>Pleurostigmophora</taxon>
        <taxon>Geophilomorpha</taxon>
        <taxon>Linotaeniidae</taxon>
        <taxon>Strigamia</taxon>
    </lineage>
</organism>
<feature type="region of interest" description="Disordered" evidence="2">
    <location>
        <begin position="468"/>
        <end position="495"/>
    </location>
</feature>
<dbReference type="SMART" id="SM00343">
    <property type="entry name" value="ZnF_C2HC"/>
    <property type="match status" value="2"/>
</dbReference>
<dbReference type="AlphaFoldDB" id="T1ITT8"/>
<dbReference type="PROSITE" id="PS50158">
    <property type="entry name" value="ZF_CCHC"/>
    <property type="match status" value="1"/>
</dbReference>
<name>T1ITT8_STRMM</name>
<dbReference type="Proteomes" id="UP000014500">
    <property type="component" value="Unassembled WGS sequence"/>
</dbReference>
<accession>T1ITT8</accession>
<evidence type="ECO:0000313" key="5">
    <source>
        <dbReference type="EnsemblMetazoa" id="SMAR004546-PA"/>
    </source>
</evidence>
<feature type="compositionally biased region" description="Polar residues" evidence="2">
    <location>
        <begin position="469"/>
        <end position="486"/>
    </location>
</feature>
<keyword evidence="6" id="KW-1185">Reference proteome</keyword>
<dbReference type="PANTHER" id="PTHR47481:SF31">
    <property type="entry name" value="OS01G0873500 PROTEIN"/>
    <property type="match status" value="1"/>
</dbReference>
<dbReference type="EnsemblMetazoa" id="SMAR004546-RA">
    <property type="protein sequence ID" value="SMAR004546-PA"/>
    <property type="gene ID" value="SMAR004546"/>
</dbReference>
<reference evidence="5" key="2">
    <citation type="submission" date="2015-02" db="UniProtKB">
        <authorList>
            <consortium name="EnsemblMetazoa"/>
        </authorList>
    </citation>
    <scope>IDENTIFICATION</scope>
</reference>
<keyword evidence="3" id="KW-0472">Membrane</keyword>
<keyword evidence="1" id="KW-0862">Zinc</keyword>
<dbReference type="EMBL" id="AFFK01019272">
    <property type="status" value="NOT_ANNOTATED_CDS"/>
    <property type="molecule type" value="Genomic_DNA"/>
</dbReference>
<feature type="domain" description="CCHC-type" evidence="4">
    <location>
        <begin position="503"/>
        <end position="518"/>
    </location>
</feature>
<evidence type="ECO:0000256" key="2">
    <source>
        <dbReference type="SAM" id="MobiDB-lite"/>
    </source>
</evidence>
<dbReference type="Gene3D" id="4.10.60.10">
    <property type="entry name" value="Zinc finger, CCHC-type"/>
    <property type="match status" value="1"/>
</dbReference>
<keyword evidence="3" id="KW-1133">Transmembrane helix</keyword>
<dbReference type="InterPro" id="IPR001878">
    <property type="entry name" value="Znf_CCHC"/>
</dbReference>
<dbReference type="Pfam" id="PF14223">
    <property type="entry name" value="Retrotran_gag_2"/>
    <property type="match status" value="1"/>
</dbReference>
<dbReference type="Pfam" id="PF00098">
    <property type="entry name" value="zf-CCHC"/>
    <property type="match status" value="1"/>
</dbReference>
<dbReference type="PhylomeDB" id="T1ITT8"/>
<protein>
    <recommendedName>
        <fullName evidence="4">CCHC-type domain-containing protein</fullName>
    </recommendedName>
</protein>
<dbReference type="GO" id="GO:0003676">
    <property type="term" value="F:nucleic acid binding"/>
    <property type="evidence" value="ECO:0007669"/>
    <property type="project" value="InterPro"/>
</dbReference>
<keyword evidence="3" id="KW-0812">Transmembrane</keyword>
<keyword evidence="1" id="KW-0479">Metal-binding</keyword>